<accession>A0A2H9T8W7</accession>
<protein>
    <recommendedName>
        <fullName evidence="3">DUF5681 domain-containing protein</fullName>
    </recommendedName>
</protein>
<organism evidence="2">
    <name type="scientific">invertebrate metagenome</name>
    <dbReference type="NCBI Taxonomy" id="1711999"/>
    <lineage>
        <taxon>unclassified sequences</taxon>
        <taxon>metagenomes</taxon>
        <taxon>organismal metagenomes</taxon>
    </lineage>
</organism>
<evidence type="ECO:0000256" key="1">
    <source>
        <dbReference type="SAM" id="MobiDB-lite"/>
    </source>
</evidence>
<feature type="region of interest" description="Disordered" evidence="1">
    <location>
        <begin position="135"/>
        <end position="167"/>
    </location>
</feature>
<comment type="caution">
    <text evidence="2">The sequence shown here is derived from an EMBL/GenBank/DDBJ whole genome shotgun (WGS) entry which is preliminary data.</text>
</comment>
<dbReference type="EMBL" id="NSIT01000055">
    <property type="protein sequence ID" value="PJE79654.1"/>
    <property type="molecule type" value="Genomic_DNA"/>
</dbReference>
<name>A0A2H9T8W7_9ZZZZ</name>
<evidence type="ECO:0000313" key="2">
    <source>
        <dbReference type="EMBL" id="PJE79654.1"/>
    </source>
</evidence>
<evidence type="ECO:0008006" key="3">
    <source>
        <dbReference type="Google" id="ProtNLM"/>
    </source>
</evidence>
<reference evidence="2" key="1">
    <citation type="journal article" date="2017" name="Appl. Environ. Microbiol.">
        <title>Molecular characterization of an Endozoicomonas-like organism causing infection in king scallop Pecten maximus L.</title>
        <authorList>
            <person name="Cano I."/>
            <person name="van Aerle R."/>
            <person name="Ross S."/>
            <person name="Verner-Jeffreys D.W."/>
            <person name="Paley R.K."/>
            <person name="Rimmer G."/>
            <person name="Ryder D."/>
            <person name="Hooper P."/>
            <person name="Stone D."/>
            <person name="Feist S.W."/>
        </authorList>
    </citation>
    <scope>NUCLEOTIDE SEQUENCE</scope>
</reference>
<dbReference type="AlphaFoldDB" id="A0A2H9T8W7"/>
<feature type="compositionally biased region" description="Polar residues" evidence="1">
    <location>
        <begin position="155"/>
        <end position="167"/>
    </location>
</feature>
<proteinExistence type="predicted"/>
<sequence length="167" mass="18039">MNNHGGARIGSGRPKGGMSHIKRLLVKAITDGLAHAGSIQHPELMNGCDKEEQATKTATMIISDMVRSGQANDVIKILSLMATKETDTESNVKNTLANALSKLPQPGNNDRNLTSQVADMSQNPNEKMNSVDFIGIEDNRPSNGNLDGREKQPFFSPQNSLLLDNAE</sequence>
<gene>
    <name evidence="2" type="ORF">CI610_01368</name>
</gene>